<name>A0A5C3QL12_9AGAR</name>
<dbReference type="OrthoDB" id="270318at2759"/>
<accession>A0A5C3QL12</accession>
<feature type="compositionally biased region" description="Polar residues" evidence="1">
    <location>
        <begin position="14"/>
        <end position="23"/>
    </location>
</feature>
<dbReference type="STRING" id="1884261.A0A5C3QL12"/>
<sequence length="313" mass="35025">MRRQLLSRHLSGVASPTTPNASTLAPAGGDPFTQCRDIVRKHDYEGFLCSQLYPGELRSAFYALRAFSIELATVQDTVSSPVIGKLRMQFWRDTIKDVSSGKEPRHPVGKALYAVSRRHKLSAYHMKRMIDARDAEMEEPTHLTVDSLTSHAESTSCTLLYTLLSLLNDSNDAISHAASHLGVSQTFTTLLRALPYHAAHKRMIIPAEITAKHRVSQDEVFRKGGHAEGIDEAVFEFATLANDHMITCRDMLLKEGDGKVPAAVMPVFVAAVPVISYLERLESVNFDAFDGKLQVRDWKLPWKVWKSSYQQMI</sequence>
<dbReference type="EMBL" id="ML178824">
    <property type="protein sequence ID" value="TFL01840.1"/>
    <property type="molecule type" value="Genomic_DNA"/>
</dbReference>
<dbReference type="InterPro" id="IPR008949">
    <property type="entry name" value="Isoprenoid_synthase_dom_sf"/>
</dbReference>
<evidence type="ECO:0000313" key="2">
    <source>
        <dbReference type="EMBL" id="TFL01840.1"/>
    </source>
</evidence>
<dbReference type="InterPro" id="IPR002060">
    <property type="entry name" value="Squ/phyt_synthse"/>
</dbReference>
<protein>
    <submittedName>
        <fullName evidence="2">Isoprenoid synthase domain-containing protein</fullName>
    </submittedName>
</protein>
<organism evidence="2 3">
    <name type="scientific">Pterulicium gracile</name>
    <dbReference type="NCBI Taxonomy" id="1884261"/>
    <lineage>
        <taxon>Eukaryota</taxon>
        <taxon>Fungi</taxon>
        <taxon>Dikarya</taxon>
        <taxon>Basidiomycota</taxon>
        <taxon>Agaricomycotina</taxon>
        <taxon>Agaricomycetes</taxon>
        <taxon>Agaricomycetidae</taxon>
        <taxon>Agaricales</taxon>
        <taxon>Pleurotineae</taxon>
        <taxon>Pterulaceae</taxon>
        <taxon>Pterulicium</taxon>
    </lineage>
</organism>
<dbReference type="SUPFAM" id="SSF48576">
    <property type="entry name" value="Terpenoid synthases"/>
    <property type="match status" value="1"/>
</dbReference>
<proteinExistence type="predicted"/>
<reference evidence="2 3" key="1">
    <citation type="journal article" date="2019" name="Nat. Ecol. Evol.">
        <title>Megaphylogeny resolves global patterns of mushroom evolution.</title>
        <authorList>
            <person name="Varga T."/>
            <person name="Krizsan K."/>
            <person name="Foldi C."/>
            <person name="Dima B."/>
            <person name="Sanchez-Garcia M."/>
            <person name="Sanchez-Ramirez S."/>
            <person name="Szollosi G.J."/>
            <person name="Szarkandi J.G."/>
            <person name="Papp V."/>
            <person name="Albert L."/>
            <person name="Andreopoulos W."/>
            <person name="Angelini C."/>
            <person name="Antonin V."/>
            <person name="Barry K.W."/>
            <person name="Bougher N.L."/>
            <person name="Buchanan P."/>
            <person name="Buyck B."/>
            <person name="Bense V."/>
            <person name="Catcheside P."/>
            <person name="Chovatia M."/>
            <person name="Cooper J."/>
            <person name="Damon W."/>
            <person name="Desjardin D."/>
            <person name="Finy P."/>
            <person name="Geml J."/>
            <person name="Haridas S."/>
            <person name="Hughes K."/>
            <person name="Justo A."/>
            <person name="Karasinski D."/>
            <person name="Kautmanova I."/>
            <person name="Kiss B."/>
            <person name="Kocsube S."/>
            <person name="Kotiranta H."/>
            <person name="LaButti K.M."/>
            <person name="Lechner B.E."/>
            <person name="Liimatainen K."/>
            <person name="Lipzen A."/>
            <person name="Lukacs Z."/>
            <person name="Mihaltcheva S."/>
            <person name="Morgado L.N."/>
            <person name="Niskanen T."/>
            <person name="Noordeloos M.E."/>
            <person name="Ohm R.A."/>
            <person name="Ortiz-Santana B."/>
            <person name="Ovrebo C."/>
            <person name="Racz N."/>
            <person name="Riley R."/>
            <person name="Savchenko A."/>
            <person name="Shiryaev A."/>
            <person name="Soop K."/>
            <person name="Spirin V."/>
            <person name="Szebenyi C."/>
            <person name="Tomsovsky M."/>
            <person name="Tulloss R.E."/>
            <person name="Uehling J."/>
            <person name="Grigoriev I.V."/>
            <person name="Vagvolgyi C."/>
            <person name="Papp T."/>
            <person name="Martin F.M."/>
            <person name="Miettinen O."/>
            <person name="Hibbett D.S."/>
            <person name="Nagy L.G."/>
        </authorList>
    </citation>
    <scope>NUCLEOTIDE SEQUENCE [LARGE SCALE GENOMIC DNA]</scope>
    <source>
        <strain evidence="2 3">CBS 309.79</strain>
    </source>
</reference>
<dbReference type="Pfam" id="PF00494">
    <property type="entry name" value="SQS_PSY"/>
    <property type="match status" value="1"/>
</dbReference>
<evidence type="ECO:0000256" key="1">
    <source>
        <dbReference type="SAM" id="MobiDB-lite"/>
    </source>
</evidence>
<dbReference type="Proteomes" id="UP000305067">
    <property type="component" value="Unassembled WGS sequence"/>
</dbReference>
<gene>
    <name evidence="2" type="ORF">BDV98DRAFT_612627</name>
</gene>
<feature type="region of interest" description="Disordered" evidence="1">
    <location>
        <begin position="9"/>
        <end position="28"/>
    </location>
</feature>
<dbReference type="Gene3D" id="1.10.600.10">
    <property type="entry name" value="Farnesyl Diphosphate Synthase"/>
    <property type="match status" value="1"/>
</dbReference>
<dbReference type="AlphaFoldDB" id="A0A5C3QL12"/>
<keyword evidence="3" id="KW-1185">Reference proteome</keyword>
<evidence type="ECO:0000313" key="3">
    <source>
        <dbReference type="Proteomes" id="UP000305067"/>
    </source>
</evidence>